<reference evidence="2 3" key="1">
    <citation type="journal article" date="2019" name="Int. J. Syst. Evol. Microbiol.">
        <title>The Global Catalogue of Microorganisms (GCM) 10K type strain sequencing project: providing services to taxonomists for standard genome sequencing and annotation.</title>
        <authorList>
            <consortium name="The Broad Institute Genomics Platform"/>
            <consortium name="The Broad Institute Genome Sequencing Center for Infectious Disease"/>
            <person name="Wu L."/>
            <person name="Ma J."/>
        </authorList>
    </citation>
    <scope>NUCLEOTIDE SEQUENCE [LARGE SCALE GENOMIC DNA]</scope>
    <source>
        <strain evidence="2 3">JCM 16082</strain>
    </source>
</reference>
<dbReference type="CDD" id="cd09854">
    <property type="entry name" value="PIN_VapC-like"/>
    <property type="match status" value="1"/>
</dbReference>
<dbReference type="Pfam" id="PF13470">
    <property type="entry name" value="PIN_3"/>
    <property type="match status" value="1"/>
</dbReference>
<evidence type="ECO:0000259" key="1">
    <source>
        <dbReference type="Pfam" id="PF13470"/>
    </source>
</evidence>
<dbReference type="Proteomes" id="UP001500507">
    <property type="component" value="Unassembled WGS sequence"/>
</dbReference>
<evidence type="ECO:0000313" key="2">
    <source>
        <dbReference type="EMBL" id="GAA0871570.1"/>
    </source>
</evidence>
<protein>
    <submittedName>
        <fullName evidence="2">PIN domain-containing protein</fullName>
    </submittedName>
</protein>
<keyword evidence="3" id="KW-1185">Reference proteome</keyword>
<proteinExistence type="predicted"/>
<comment type="caution">
    <text evidence="2">The sequence shown here is derived from an EMBL/GenBank/DDBJ whole genome shotgun (WGS) entry which is preliminary data.</text>
</comment>
<dbReference type="RefSeq" id="WP_343763938.1">
    <property type="nucleotide sequence ID" value="NZ_BAAAFG010000002.1"/>
</dbReference>
<name>A0ABN1MEN3_9FLAO</name>
<dbReference type="SUPFAM" id="SSF88723">
    <property type="entry name" value="PIN domain-like"/>
    <property type="match status" value="1"/>
</dbReference>
<accession>A0ABN1MEN3</accession>
<dbReference type="InterPro" id="IPR029060">
    <property type="entry name" value="PIN-like_dom_sf"/>
</dbReference>
<dbReference type="EMBL" id="BAAAFG010000002">
    <property type="protein sequence ID" value="GAA0871570.1"/>
    <property type="molecule type" value="Genomic_DNA"/>
</dbReference>
<sequence length="137" mass="15725">MKKRLFLDANIMLDLLGDREPYYEAIAKIATLAEKDKLTLVVSPISLATVNYFLTKFENEKIAKEKLRKFEVICEISSINKMTVEKSLQSDFKDFEDALQYYCALDSDCAIIITRNAKEFKKSALPIMSAHEFLKSL</sequence>
<gene>
    <name evidence="2" type="ORF">GCM10009117_07160</name>
</gene>
<dbReference type="Gene3D" id="3.40.50.1010">
    <property type="entry name" value="5'-nuclease"/>
    <property type="match status" value="1"/>
</dbReference>
<dbReference type="InterPro" id="IPR002716">
    <property type="entry name" value="PIN_dom"/>
</dbReference>
<feature type="domain" description="PIN" evidence="1">
    <location>
        <begin position="4"/>
        <end position="117"/>
    </location>
</feature>
<organism evidence="2 3">
    <name type="scientific">Gangjinia marincola</name>
    <dbReference type="NCBI Taxonomy" id="578463"/>
    <lineage>
        <taxon>Bacteria</taxon>
        <taxon>Pseudomonadati</taxon>
        <taxon>Bacteroidota</taxon>
        <taxon>Flavobacteriia</taxon>
        <taxon>Flavobacteriales</taxon>
        <taxon>Flavobacteriaceae</taxon>
        <taxon>Gangjinia</taxon>
    </lineage>
</organism>
<evidence type="ECO:0000313" key="3">
    <source>
        <dbReference type="Proteomes" id="UP001500507"/>
    </source>
</evidence>